<dbReference type="Gene3D" id="3.10.180.10">
    <property type="entry name" value="2,3-Dihydroxybiphenyl 1,2-Dioxygenase, domain 1"/>
    <property type="match status" value="1"/>
</dbReference>
<protein>
    <recommendedName>
        <fullName evidence="3">VOC family protein</fullName>
    </recommendedName>
</protein>
<proteinExistence type="predicted"/>
<name>A0A9X2JX83_9MICO</name>
<dbReference type="EMBL" id="JAMTCS010000010">
    <property type="protein sequence ID" value="MCP2265938.1"/>
    <property type="molecule type" value="Genomic_DNA"/>
</dbReference>
<dbReference type="Proteomes" id="UP001139493">
    <property type="component" value="Unassembled WGS sequence"/>
</dbReference>
<gene>
    <name evidence="1" type="ORF">APR03_003303</name>
</gene>
<dbReference type="SUPFAM" id="SSF54593">
    <property type="entry name" value="Glyoxalase/Bleomycin resistance protein/Dihydroxybiphenyl dioxygenase"/>
    <property type="match status" value="1"/>
</dbReference>
<dbReference type="InterPro" id="IPR029068">
    <property type="entry name" value="Glyas_Bleomycin-R_OHBP_Dase"/>
</dbReference>
<accession>A0A9X2JX83</accession>
<comment type="caution">
    <text evidence="1">The sequence shown here is derived from an EMBL/GenBank/DDBJ whole genome shotgun (WGS) entry which is preliminary data.</text>
</comment>
<reference evidence="1" key="1">
    <citation type="submission" date="2022-06" db="EMBL/GenBank/DDBJ databases">
        <title>Genomic Encyclopedia of Archaeal and Bacterial Type Strains, Phase II (KMG-II): from individual species to whole genera.</title>
        <authorList>
            <person name="Goeker M."/>
        </authorList>
    </citation>
    <scope>NUCLEOTIDE SEQUENCE</scope>
    <source>
        <strain evidence="1">DSM 26652</strain>
    </source>
</reference>
<evidence type="ECO:0008006" key="3">
    <source>
        <dbReference type="Google" id="ProtNLM"/>
    </source>
</evidence>
<keyword evidence="2" id="KW-1185">Reference proteome</keyword>
<evidence type="ECO:0000313" key="2">
    <source>
        <dbReference type="Proteomes" id="UP001139493"/>
    </source>
</evidence>
<dbReference type="AlphaFoldDB" id="A0A9X2JX83"/>
<evidence type="ECO:0000313" key="1">
    <source>
        <dbReference type="EMBL" id="MCP2265938.1"/>
    </source>
</evidence>
<organism evidence="1 2">
    <name type="scientific">Promicromonospora thailandica</name>
    <dbReference type="NCBI Taxonomy" id="765201"/>
    <lineage>
        <taxon>Bacteria</taxon>
        <taxon>Bacillati</taxon>
        <taxon>Actinomycetota</taxon>
        <taxon>Actinomycetes</taxon>
        <taxon>Micrococcales</taxon>
        <taxon>Promicromonosporaceae</taxon>
        <taxon>Promicromonospora</taxon>
    </lineage>
</organism>
<dbReference type="RefSeq" id="WP_253837381.1">
    <property type="nucleotide sequence ID" value="NZ_JAMTCS010000010.1"/>
</dbReference>
<sequence>MTDTPPPADDALRATAAAAVMVPFLPCGNIDVIADFWTGLGLTVTYRQRRPNPYVALELGRIALHYYGMPRWDPEASHSTCVVGVPDTTPLYERFAAGLRERFGRLPVDGVPRITRPRRRANNAGLTGFSLIDPAGNWVRFSRLPPPDAGPVAPDGDVTVWVTEEGAGPLARALDAAVVQADSHGEPAQARKALTGALRRATDQDRRAAEDGATVAPTPVAELARALAYLVELCVRTGDEQAARDAFARLAALAGTGGPAVDPAVDPAVAAAVDDAVAEARAVLPPG</sequence>